<proteinExistence type="predicted"/>
<evidence type="ECO:0000313" key="3">
    <source>
        <dbReference type="Proteomes" id="UP000824120"/>
    </source>
</evidence>
<dbReference type="EMBL" id="JACXVP010000008">
    <property type="protein sequence ID" value="KAG5589548.1"/>
    <property type="molecule type" value="Genomic_DNA"/>
</dbReference>
<evidence type="ECO:0000256" key="1">
    <source>
        <dbReference type="SAM" id="MobiDB-lite"/>
    </source>
</evidence>
<protein>
    <submittedName>
        <fullName evidence="2">Uncharacterized protein</fullName>
    </submittedName>
</protein>
<evidence type="ECO:0000313" key="2">
    <source>
        <dbReference type="EMBL" id="KAG5589548.1"/>
    </source>
</evidence>
<name>A0A9J5XQA5_SOLCO</name>
<feature type="compositionally biased region" description="Polar residues" evidence="1">
    <location>
        <begin position="35"/>
        <end position="44"/>
    </location>
</feature>
<comment type="caution">
    <text evidence="2">The sequence shown here is derived from an EMBL/GenBank/DDBJ whole genome shotgun (WGS) entry which is preliminary data.</text>
</comment>
<sequence length="338" mass="38524">MRQYKKQRIGISSFDPDAGKNVESLTAAKKRGIATLQNSKSSSDLLGEEKSDENSGKQSSEMEKSSKNSSDVLGEEKSNENSNKNSSEKEKDDESDGDKSSREEKNNESDGDKSSGEEKSDESEKEEGIESSPNYVKIIFNGTYKFKTHLNVFGSCESRINARIDFGVQFVEFRKIPVAQNIENDFKKSYFDHFLKLDKNVAVQLPMKYDVLTSNIVESVNVMFNEARKFFITVPLNDISKRWLEKFYERQVAYAKLKITLVPSTDIKIMANKNLENKLLVHQIDEDTFGITADNGIAMVHLRSKICPCREFELKFHLLFQFSLIADLEEEENVIKVQ</sequence>
<keyword evidence="3" id="KW-1185">Reference proteome</keyword>
<feature type="compositionally biased region" description="Basic and acidic residues" evidence="1">
    <location>
        <begin position="47"/>
        <end position="66"/>
    </location>
</feature>
<feature type="compositionally biased region" description="Basic and acidic residues" evidence="1">
    <location>
        <begin position="86"/>
        <end position="118"/>
    </location>
</feature>
<dbReference type="OrthoDB" id="1248924at2759"/>
<accession>A0A9J5XQA5</accession>
<dbReference type="AlphaFoldDB" id="A0A9J5XQA5"/>
<feature type="region of interest" description="Disordered" evidence="1">
    <location>
        <begin position="1"/>
        <end position="130"/>
    </location>
</feature>
<organism evidence="2 3">
    <name type="scientific">Solanum commersonii</name>
    <name type="common">Commerson's wild potato</name>
    <name type="synonym">Commerson's nightshade</name>
    <dbReference type="NCBI Taxonomy" id="4109"/>
    <lineage>
        <taxon>Eukaryota</taxon>
        <taxon>Viridiplantae</taxon>
        <taxon>Streptophyta</taxon>
        <taxon>Embryophyta</taxon>
        <taxon>Tracheophyta</taxon>
        <taxon>Spermatophyta</taxon>
        <taxon>Magnoliopsida</taxon>
        <taxon>eudicotyledons</taxon>
        <taxon>Gunneridae</taxon>
        <taxon>Pentapetalae</taxon>
        <taxon>asterids</taxon>
        <taxon>lamiids</taxon>
        <taxon>Solanales</taxon>
        <taxon>Solanaceae</taxon>
        <taxon>Solanoideae</taxon>
        <taxon>Solaneae</taxon>
        <taxon>Solanum</taxon>
    </lineage>
</organism>
<gene>
    <name evidence="2" type="ORF">H5410_040062</name>
</gene>
<dbReference type="Proteomes" id="UP000824120">
    <property type="component" value="Chromosome 8"/>
</dbReference>
<feature type="compositionally biased region" description="Acidic residues" evidence="1">
    <location>
        <begin position="119"/>
        <end position="129"/>
    </location>
</feature>
<reference evidence="2 3" key="1">
    <citation type="submission" date="2020-09" db="EMBL/GenBank/DDBJ databases">
        <title>De no assembly of potato wild relative species, Solanum commersonii.</title>
        <authorList>
            <person name="Cho K."/>
        </authorList>
    </citation>
    <scope>NUCLEOTIDE SEQUENCE [LARGE SCALE GENOMIC DNA]</scope>
    <source>
        <strain evidence="2">LZ3.2</strain>
        <tissue evidence="2">Leaf</tissue>
    </source>
</reference>